<reference evidence="2 3" key="1">
    <citation type="submission" date="2020-08" db="EMBL/GenBank/DDBJ databases">
        <title>Genomic Encyclopedia of Type Strains, Phase IV (KMG-IV): sequencing the most valuable type-strain genomes for metagenomic binning, comparative biology and taxonomic classification.</title>
        <authorList>
            <person name="Goeker M."/>
        </authorList>
    </citation>
    <scope>NUCLEOTIDE SEQUENCE [LARGE SCALE GENOMIC DNA]</scope>
    <source>
        <strain evidence="2 3">DSM 29050</strain>
    </source>
</reference>
<accession>A0A840B1I7</accession>
<evidence type="ECO:0000256" key="1">
    <source>
        <dbReference type="SAM" id="SignalP"/>
    </source>
</evidence>
<keyword evidence="3" id="KW-1185">Reference proteome</keyword>
<comment type="caution">
    <text evidence="2">The sequence shown here is derived from an EMBL/GenBank/DDBJ whole genome shotgun (WGS) entry which is preliminary data.</text>
</comment>
<sequence>MSAVLLITPLMLATAAPTFDIQAPVYSHATQTTAGATLAQYQTMYCSTTTTFNGTQTFTASGKPFDSDSDSDQQGDC</sequence>
<evidence type="ECO:0000313" key="2">
    <source>
        <dbReference type="EMBL" id="MBB3943076.1"/>
    </source>
</evidence>
<feature type="signal peptide" evidence="1">
    <location>
        <begin position="1"/>
        <end position="15"/>
    </location>
</feature>
<dbReference type="AlphaFoldDB" id="A0A840B1I7"/>
<name>A0A840B1I7_9SPHN</name>
<keyword evidence="1" id="KW-0732">Signal</keyword>
<dbReference type="Proteomes" id="UP000581447">
    <property type="component" value="Unassembled WGS sequence"/>
</dbReference>
<protein>
    <submittedName>
        <fullName evidence="2">Uncharacterized protein</fullName>
    </submittedName>
</protein>
<organism evidence="2 3">
    <name type="scientific">Sphingorhabdus rigui</name>
    <dbReference type="NCBI Taxonomy" id="1282858"/>
    <lineage>
        <taxon>Bacteria</taxon>
        <taxon>Pseudomonadati</taxon>
        <taxon>Pseudomonadota</taxon>
        <taxon>Alphaproteobacteria</taxon>
        <taxon>Sphingomonadales</taxon>
        <taxon>Sphingomonadaceae</taxon>
        <taxon>Sphingorhabdus</taxon>
    </lineage>
</organism>
<feature type="chain" id="PRO_5032590385" evidence="1">
    <location>
        <begin position="16"/>
        <end position="77"/>
    </location>
</feature>
<dbReference type="EMBL" id="JACIEA010000001">
    <property type="protein sequence ID" value="MBB3943076.1"/>
    <property type="molecule type" value="Genomic_DNA"/>
</dbReference>
<evidence type="ECO:0000313" key="3">
    <source>
        <dbReference type="Proteomes" id="UP000581447"/>
    </source>
</evidence>
<gene>
    <name evidence="2" type="ORF">GGR91_001298</name>
</gene>
<proteinExistence type="predicted"/>